<organism evidence="1 2">
    <name type="scientific">Phytoactinopolyspora alkaliphila</name>
    <dbReference type="NCBI Taxonomy" id="1783498"/>
    <lineage>
        <taxon>Bacteria</taxon>
        <taxon>Bacillati</taxon>
        <taxon>Actinomycetota</taxon>
        <taxon>Actinomycetes</taxon>
        <taxon>Jiangellales</taxon>
        <taxon>Jiangellaceae</taxon>
        <taxon>Phytoactinopolyspora</taxon>
    </lineage>
</organism>
<evidence type="ECO:0000313" key="2">
    <source>
        <dbReference type="Proteomes" id="UP000469185"/>
    </source>
</evidence>
<dbReference type="EMBL" id="JAAGOB010000008">
    <property type="protein sequence ID" value="NED96717.1"/>
    <property type="molecule type" value="Genomic_DNA"/>
</dbReference>
<dbReference type="Gene3D" id="3.30.530.20">
    <property type="match status" value="1"/>
</dbReference>
<dbReference type="SUPFAM" id="SSF55961">
    <property type="entry name" value="Bet v1-like"/>
    <property type="match status" value="1"/>
</dbReference>
<comment type="caution">
    <text evidence="1">The sequence shown here is derived from an EMBL/GenBank/DDBJ whole genome shotgun (WGS) entry which is preliminary data.</text>
</comment>
<sequence>MPKHHIDVSVTTPAPAGVVYGFLRDGASWPQWSPIEAFELTRKSDDGDEGVGAVRVFRTGRIRSQERIVELIPDRRFSYVLEKGLAIRGYRADVDLSEGPDGTTIRWRSSFDAKVPGTGGLYRRTLTRFITQCAHGLAAHATTPSSP</sequence>
<dbReference type="AlphaFoldDB" id="A0A6N9YP40"/>
<evidence type="ECO:0000313" key="1">
    <source>
        <dbReference type="EMBL" id="NED96717.1"/>
    </source>
</evidence>
<dbReference type="InterPro" id="IPR023393">
    <property type="entry name" value="START-like_dom_sf"/>
</dbReference>
<protein>
    <submittedName>
        <fullName evidence="1">SRPBCC family protein</fullName>
    </submittedName>
</protein>
<accession>A0A6N9YP40</accession>
<reference evidence="1 2" key="1">
    <citation type="submission" date="2020-02" db="EMBL/GenBank/DDBJ databases">
        <authorList>
            <person name="Li X.-J."/>
            <person name="Feng X.-M."/>
        </authorList>
    </citation>
    <scope>NUCLEOTIDE SEQUENCE [LARGE SCALE GENOMIC DNA]</scope>
    <source>
        <strain evidence="1 2">CGMCC 4.7225</strain>
    </source>
</reference>
<dbReference type="Proteomes" id="UP000469185">
    <property type="component" value="Unassembled WGS sequence"/>
</dbReference>
<keyword evidence="2" id="KW-1185">Reference proteome</keyword>
<name>A0A6N9YP40_9ACTN</name>
<dbReference type="RefSeq" id="WP_163819503.1">
    <property type="nucleotide sequence ID" value="NZ_JAAGOB010000008.1"/>
</dbReference>
<dbReference type="InterPro" id="IPR019587">
    <property type="entry name" value="Polyketide_cyclase/dehydratase"/>
</dbReference>
<gene>
    <name evidence="1" type="ORF">G1H11_15510</name>
</gene>
<dbReference type="CDD" id="cd07821">
    <property type="entry name" value="PYR_PYL_RCAR_like"/>
    <property type="match status" value="1"/>
</dbReference>
<dbReference type="Pfam" id="PF10604">
    <property type="entry name" value="Polyketide_cyc2"/>
    <property type="match status" value="1"/>
</dbReference>
<proteinExistence type="predicted"/>